<dbReference type="InterPro" id="IPR020015">
    <property type="entry name" value="Decahaem_cyt-c_DmsE"/>
</dbReference>
<dbReference type="Pfam" id="PF22678">
    <property type="entry name" value="Cytochrom_c_NrfB-like"/>
    <property type="match status" value="1"/>
</dbReference>
<dbReference type="SUPFAM" id="SSF48695">
    <property type="entry name" value="Multiheme cytochromes"/>
    <property type="match status" value="1"/>
</dbReference>
<evidence type="ECO:0000256" key="2">
    <source>
        <dbReference type="SAM" id="MobiDB-lite"/>
    </source>
</evidence>
<gene>
    <name evidence="6" type="ORF">LZ012_00390</name>
</gene>
<dbReference type="InterPro" id="IPR053875">
    <property type="entry name" value="Cytochrom_c_NrfB-like_dom"/>
</dbReference>
<dbReference type="NCBIfam" id="TIGR03508">
    <property type="entry name" value="decahem_SO"/>
    <property type="match status" value="1"/>
</dbReference>
<feature type="domain" description="Cytochrome c-type protein NrfB-like" evidence="5">
    <location>
        <begin position="87"/>
        <end position="166"/>
    </location>
</feature>
<sequence length="328" mass="35145">MKAVRQFLALTVCVGALFGGAAFAADAPKAEVKAGAKDLILKGDAKCTGCHDEADDTKPTMLDLKPSVLAIGKTKHGTVADGRTPTCTDCHGASEKHVNHKGSDKPPKADRTFGKGSKTPVDARNDACLNCHQGGKHTNWQSSLHANRDVACTSCHKVHAAHDKVREKATQAEVCFTCHKEQRAQVNRPSHHPVIEGKMSCTSCHDVHSDNPKALIKTSLNDTCYTCHMEKRGPFVHNHQPVTEDCAICHNPHGTTIPNLLKSRPPFLCQECHNHDSHPGQIAGLPNNVAANGTSVVGTVGRGCLNCHTNIHGGNSTQNNATAGRFRR</sequence>
<dbReference type="Gene3D" id="1.10.1130.10">
    <property type="entry name" value="Flavocytochrome C3, Chain A"/>
    <property type="match status" value="1"/>
</dbReference>
<accession>A0ABS9JX08</accession>
<feature type="domain" description="Doubled CXXCH motif" evidence="4">
    <location>
        <begin position="239"/>
        <end position="276"/>
    </location>
</feature>
<dbReference type="Proteomes" id="UP001165384">
    <property type="component" value="Unassembled WGS sequence"/>
</dbReference>
<keyword evidence="1 3" id="KW-0732">Signal</keyword>
<dbReference type="RefSeq" id="WP_275706382.1">
    <property type="nucleotide sequence ID" value="NZ_JAKLTN010000001.1"/>
</dbReference>
<dbReference type="InterPro" id="IPR010177">
    <property type="entry name" value="Paired_CXXCH_1"/>
</dbReference>
<keyword evidence="7" id="KW-1185">Reference proteome</keyword>
<evidence type="ECO:0000256" key="3">
    <source>
        <dbReference type="SAM" id="SignalP"/>
    </source>
</evidence>
<reference evidence="6" key="1">
    <citation type="submission" date="2022-01" db="EMBL/GenBank/DDBJ databases">
        <authorList>
            <person name="Jo J.-H."/>
            <person name="Im W.-T."/>
        </authorList>
    </citation>
    <scope>NUCLEOTIDE SEQUENCE</scope>
    <source>
        <strain evidence="6">XY25</strain>
    </source>
</reference>
<evidence type="ECO:0000259" key="5">
    <source>
        <dbReference type="Pfam" id="PF22678"/>
    </source>
</evidence>
<evidence type="ECO:0000256" key="1">
    <source>
        <dbReference type="ARBA" id="ARBA00022729"/>
    </source>
</evidence>
<dbReference type="PANTHER" id="PTHR35038">
    <property type="entry name" value="DISSIMILATORY SULFITE REDUCTASE SIRA"/>
    <property type="match status" value="1"/>
</dbReference>
<dbReference type="InterPro" id="IPR036280">
    <property type="entry name" value="Multihaem_cyt_sf"/>
</dbReference>
<dbReference type="InterPro" id="IPR051829">
    <property type="entry name" value="Multiheme_Cytochr_ET"/>
</dbReference>
<feature type="region of interest" description="Disordered" evidence="2">
    <location>
        <begin position="93"/>
        <end position="118"/>
    </location>
</feature>
<evidence type="ECO:0000313" key="6">
    <source>
        <dbReference type="EMBL" id="MCG2575445.1"/>
    </source>
</evidence>
<protein>
    <submittedName>
        <fullName evidence="6">DmsE family decaheme c-type cytochrome</fullName>
    </submittedName>
</protein>
<feature type="domain" description="Doubled CXXCH motif" evidence="4">
    <location>
        <begin position="191"/>
        <end position="232"/>
    </location>
</feature>
<evidence type="ECO:0000313" key="7">
    <source>
        <dbReference type="Proteomes" id="UP001165384"/>
    </source>
</evidence>
<dbReference type="NCBIfam" id="TIGR01905">
    <property type="entry name" value="paired_CXXCH_1"/>
    <property type="match status" value="2"/>
</dbReference>
<dbReference type="EMBL" id="JAKLTN010000001">
    <property type="protein sequence ID" value="MCG2575445.1"/>
    <property type="molecule type" value="Genomic_DNA"/>
</dbReference>
<dbReference type="Pfam" id="PF09699">
    <property type="entry name" value="Paired_CXXCH_1"/>
    <property type="match status" value="2"/>
</dbReference>
<organism evidence="6 7">
    <name type="scientific">Dechloromonas hankyongensis</name>
    <dbReference type="NCBI Taxonomy" id="2908002"/>
    <lineage>
        <taxon>Bacteria</taxon>
        <taxon>Pseudomonadati</taxon>
        <taxon>Pseudomonadota</taxon>
        <taxon>Betaproteobacteria</taxon>
        <taxon>Rhodocyclales</taxon>
        <taxon>Azonexaceae</taxon>
        <taxon>Dechloromonas</taxon>
    </lineage>
</organism>
<feature type="compositionally biased region" description="Basic and acidic residues" evidence="2">
    <location>
        <begin position="93"/>
        <end position="113"/>
    </location>
</feature>
<proteinExistence type="predicted"/>
<name>A0ABS9JX08_9RHOO</name>
<feature type="chain" id="PRO_5046427312" evidence="3">
    <location>
        <begin position="25"/>
        <end position="328"/>
    </location>
</feature>
<feature type="signal peptide" evidence="3">
    <location>
        <begin position="1"/>
        <end position="24"/>
    </location>
</feature>
<evidence type="ECO:0000259" key="4">
    <source>
        <dbReference type="Pfam" id="PF09699"/>
    </source>
</evidence>
<dbReference type="Gene3D" id="3.90.10.10">
    <property type="entry name" value="Cytochrome C3"/>
    <property type="match status" value="1"/>
</dbReference>
<comment type="caution">
    <text evidence="6">The sequence shown here is derived from an EMBL/GenBank/DDBJ whole genome shotgun (WGS) entry which is preliminary data.</text>
</comment>
<dbReference type="PANTHER" id="PTHR35038:SF6">
    <property type="entry name" value="SURFACE LOCALIZED DECAHEME CYTOCHROME C LIPOPROTEIN"/>
    <property type="match status" value="1"/>
</dbReference>